<dbReference type="InterPro" id="IPR011991">
    <property type="entry name" value="ArsR-like_HTH"/>
</dbReference>
<dbReference type="InterPro" id="IPR036388">
    <property type="entry name" value="WH-like_DNA-bd_sf"/>
</dbReference>
<evidence type="ECO:0000256" key="1">
    <source>
        <dbReference type="ARBA" id="ARBA00023015"/>
    </source>
</evidence>
<keyword evidence="2" id="KW-0238">DNA-binding</keyword>
<reference evidence="5" key="1">
    <citation type="submission" date="2020-12" db="EMBL/GenBank/DDBJ databases">
        <title>Methylobrevis albus sp. nov., isolated from fresh water lack sediment.</title>
        <authorList>
            <person name="Zou Q."/>
        </authorList>
    </citation>
    <scope>NUCLEOTIDE SEQUENCE</scope>
    <source>
        <strain evidence="5">L22</strain>
    </source>
</reference>
<keyword evidence="3" id="KW-0804">Transcription</keyword>
<dbReference type="SUPFAM" id="SSF54909">
    <property type="entry name" value="Dimeric alpha+beta barrel"/>
    <property type="match status" value="1"/>
</dbReference>
<keyword evidence="1" id="KW-0805">Transcription regulation</keyword>
<comment type="caution">
    <text evidence="5">The sequence shown here is derived from an EMBL/GenBank/DDBJ whole genome shotgun (WGS) entry which is preliminary data.</text>
</comment>
<organism evidence="5 6">
    <name type="scientific">Methylobrevis albus</name>
    <dbReference type="NCBI Taxonomy" id="2793297"/>
    <lineage>
        <taxon>Bacteria</taxon>
        <taxon>Pseudomonadati</taxon>
        <taxon>Pseudomonadota</taxon>
        <taxon>Alphaproteobacteria</taxon>
        <taxon>Hyphomicrobiales</taxon>
        <taxon>Pleomorphomonadaceae</taxon>
        <taxon>Methylobrevis</taxon>
    </lineage>
</organism>
<dbReference type="SMART" id="SM00344">
    <property type="entry name" value="HTH_ASNC"/>
    <property type="match status" value="1"/>
</dbReference>
<dbReference type="AlphaFoldDB" id="A0A931HXZ9"/>
<proteinExistence type="predicted"/>
<dbReference type="PROSITE" id="PS50956">
    <property type="entry name" value="HTH_ASNC_2"/>
    <property type="match status" value="1"/>
</dbReference>
<accession>A0A931HXZ9</accession>
<sequence length="192" mass="21119">MVYTPDVSRPIDRSRPAPRRPCLAVEPRASAALTFKPDEVDWKILKELQDDGRITNVELSRRAGISAPPCLRRVRALEEAGVIEGYRALLDEKTLGYELTAFAMVSLSSQSEADLSAFEAAVAGWPIVRQCWMLSGDTDFVLICVARDLKSFQDFIIQSLTRHPSVAGVKTALTIKASKREAMVPMEAGRGA</sequence>
<feature type="domain" description="HTH asnC-type" evidence="4">
    <location>
        <begin position="37"/>
        <end position="98"/>
    </location>
</feature>
<keyword evidence="6" id="KW-1185">Reference proteome</keyword>
<dbReference type="GO" id="GO:0043565">
    <property type="term" value="F:sequence-specific DNA binding"/>
    <property type="evidence" value="ECO:0007669"/>
    <property type="project" value="InterPro"/>
</dbReference>
<evidence type="ECO:0000256" key="2">
    <source>
        <dbReference type="ARBA" id="ARBA00023125"/>
    </source>
</evidence>
<dbReference type="GO" id="GO:0043200">
    <property type="term" value="P:response to amino acid"/>
    <property type="evidence" value="ECO:0007669"/>
    <property type="project" value="TreeGrafter"/>
</dbReference>
<dbReference type="InterPro" id="IPR011008">
    <property type="entry name" value="Dimeric_a/b-barrel"/>
</dbReference>
<dbReference type="Pfam" id="PF01037">
    <property type="entry name" value="AsnC_trans_reg"/>
    <property type="match status" value="1"/>
</dbReference>
<dbReference type="Gene3D" id="1.10.10.10">
    <property type="entry name" value="Winged helix-like DNA-binding domain superfamily/Winged helix DNA-binding domain"/>
    <property type="match status" value="1"/>
</dbReference>
<dbReference type="CDD" id="cd00090">
    <property type="entry name" value="HTH_ARSR"/>
    <property type="match status" value="1"/>
</dbReference>
<evidence type="ECO:0000256" key="3">
    <source>
        <dbReference type="ARBA" id="ARBA00023163"/>
    </source>
</evidence>
<dbReference type="EMBL" id="JADZLT010000036">
    <property type="protein sequence ID" value="MBH0236357.1"/>
    <property type="molecule type" value="Genomic_DNA"/>
</dbReference>
<dbReference type="FunFam" id="1.10.10.10:FF:000186">
    <property type="entry name" value="AsnC family transcriptional regulator"/>
    <property type="match status" value="1"/>
</dbReference>
<dbReference type="Gene3D" id="3.30.70.920">
    <property type="match status" value="1"/>
</dbReference>
<dbReference type="GO" id="GO:0005829">
    <property type="term" value="C:cytosol"/>
    <property type="evidence" value="ECO:0007669"/>
    <property type="project" value="TreeGrafter"/>
</dbReference>
<evidence type="ECO:0000259" key="4">
    <source>
        <dbReference type="PROSITE" id="PS50956"/>
    </source>
</evidence>
<dbReference type="SUPFAM" id="SSF46785">
    <property type="entry name" value="Winged helix' DNA-binding domain"/>
    <property type="match status" value="1"/>
</dbReference>
<dbReference type="GO" id="GO:0006355">
    <property type="term" value="P:regulation of DNA-templated transcription"/>
    <property type="evidence" value="ECO:0007669"/>
    <property type="project" value="UniProtKB-ARBA"/>
</dbReference>
<dbReference type="Proteomes" id="UP000631694">
    <property type="component" value="Unassembled WGS sequence"/>
</dbReference>
<dbReference type="InterPro" id="IPR019888">
    <property type="entry name" value="Tscrpt_reg_AsnC-like"/>
</dbReference>
<dbReference type="PANTHER" id="PTHR30154:SF34">
    <property type="entry name" value="TRANSCRIPTIONAL REGULATOR AZLB"/>
    <property type="match status" value="1"/>
</dbReference>
<dbReference type="InterPro" id="IPR019887">
    <property type="entry name" value="Tscrpt_reg_AsnC/Lrp_C"/>
</dbReference>
<dbReference type="PRINTS" id="PR00033">
    <property type="entry name" value="HTHASNC"/>
</dbReference>
<name>A0A931HXZ9_9HYPH</name>
<dbReference type="InterPro" id="IPR036390">
    <property type="entry name" value="WH_DNA-bd_sf"/>
</dbReference>
<dbReference type="Pfam" id="PF13412">
    <property type="entry name" value="HTH_24"/>
    <property type="match status" value="1"/>
</dbReference>
<dbReference type="InterPro" id="IPR000485">
    <property type="entry name" value="AsnC-type_HTH_dom"/>
</dbReference>
<dbReference type="PANTHER" id="PTHR30154">
    <property type="entry name" value="LEUCINE-RESPONSIVE REGULATORY PROTEIN"/>
    <property type="match status" value="1"/>
</dbReference>
<evidence type="ECO:0000313" key="6">
    <source>
        <dbReference type="Proteomes" id="UP000631694"/>
    </source>
</evidence>
<protein>
    <submittedName>
        <fullName evidence="5">Lrp/AsnC family transcriptional regulator</fullName>
    </submittedName>
</protein>
<gene>
    <name evidence="5" type="ORF">I5731_00850</name>
</gene>
<evidence type="ECO:0000313" key="5">
    <source>
        <dbReference type="EMBL" id="MBH0236357.1"/>
    </source>
</evidence>